<sequence length="142" mass="15785">MTPRLAFWELSPELMASYTALNHQLEKSTLGKPFIELINLRVSHINGCAYCLGIHAKSLRAAGESNSRIDQLGGWQVSDQYTEKERAALAWTDAVTNIVTSGTPDDVFNALKTHFTDQEISDLTFAIITMNALNRLGISMRK</sequence>
<gene>
    <name evidence="2" type="ORF">E6Q51_00710</name>
</gene>
<reference evidence="2 3" key="1">
    <citation type="submission" date="2018-09" db="EMBL/GenBank/DDBJ databases">
        <title>Metagenome Assembled Genomes from an Advanced Water Purification Facility.</title>
        <authorList>
            <person name="Stamps B.W."/>
            <person name="Spear J.R."/>
        </authorList>
    </citation>
    <scope>NUCLEOTIDE SEQUENCE [LARGE SCALE GENOMIC DNA]</scope>
    <source>
        <strain evidence="2">Bin_42_2</strain>
    </source>
</reference>
<evidence type="ECO:0000259" key="1">
    <source>
        <dbReference type="Pfam" id="PF02627"/>
    </source>
</evidence>
<dbReference type="Gene3D" id="1.20.1290.10">
    <property type="entry name" value="AhpD-like"/>
    <property type="match status" value="1"/>
</dbReference>
<dbReference type="SUPFAM" id="SSF69118">
    <property type="entry name" value="AhpD-like"/>
    <property type="match status" value="1"/>
</dbReference>
<proteinExistence type="predicted"/>
<name>A0A5C7WNU9_METME</name>
<evidence type="ECO:0000313" key="2">
    <source>
        <dbReference type="EMBL" id="TXI38679.1"/>
    </source>
</evidence>
<dbReference type="InterPro" id="IPR004675">
    <property type="entry name" value="AhpD_core"/>
</dbReference>
<dbReference type="NCBIfam" id="TIGR00778">
    <property type="entry name" value="ahpD_dom"/>
    <property type="match status" value="1"/>
</dbReference>
<accession>A0A5C7WNU9</accession>
<dbReference type="Pfam" id="PF02627">
    <property type="entry name" value="CMD"/>
    <property type="match status" value="1"/>
</dbReference>
<dbReference type="AlphaFoldDB" id="A0A5C7WNU9"/>
<organism evidence="2 3">
    <name type="scientific">Methylophilus methylotrophus</name>
    <name type="common">Bacterium W3A1</name>
    <dbReference type="NCBI Taxonomy" id="17"/>
    <lineage>
        <taxon>Bacteria</taxon>
        <taxon>Pseudomonadati</taxon>
        <taxon>Pseudomonadota</taxon>
        <taxon>Betaproteobacteria</taxon>
        <taxon>Nitrosomonadales</taxon>
        <taxon>Methylophilaceae</taxon>
        <taxon>Methylophilus</taxon>
    </lineage>
</organism>
<comment type="caution">
    <text evidence="2">The sequence shown here is derived from an EMBL/GenBank/DDBJ whole genome shotgun (WGS) entry which is preliminary data.</text>
</comment>
<dbReference type="GO" id="GO:0051920">
    <property type="term" value="F:peroxiredoxin activity"/>
    <property type="evidence" value="ECO:0007669"/>
    <property type="project" value="InterPro"/>
</dbReference>
<protein>
    <submittedName>
        <fullName evidence="2">Carboxymuconolactone decarboxylase family protein</fullName>
    </submittedName>
</protein>
<feature type="domain" description="Carboxymuconolactone decarboxylase-like" evidence="1">
    <location>
        <begin position="12"/>
        <end position="93"/>
    </location>
</feature>
<evidence type="ECO:0000313" key="3">
    <source>
        <dbReference type="Proteomes" id="UP000321374"/>
    </source>
</evidence>
<dbReference type="PANTHER" id="PTHR34846:SF10">
    <property type="entry name" value="CYTOPLASMIC PROTEIN"/>
    <property type="match status" value="1"/>
</dbReference>
<dbReference type="PANTHER" id="PTHR34846">
    <property type="entry name" value="4-CARBOXYMUCONOLACTONE DECARBOXYLASE FAMILY PROTEIN (AFU_ORTHOLOGUE AFUA_6G11590)"/>
    <property type="match status" value="1"/>
</dbReference>
<dbReference type="EMBL" id="SSGG01000012">
    <property type="protein sequence ID" value="TXI38679.1"/>
    <property type="molecule type" value="Genomic_DNA"/>
</dbReference>
<dbReference type="InterPro" id="IPR029032">
    <property type="entry name" value="AhpD-like"/>
</dbReference>
<dbReference type="Proteomes" id="UP000321374">
    <property type="component" value="Unassembled WGS sequence"/>
</dbReference>
<dbReference type="InterPro" id="IPR003779">
    <property type="entry name" value="CMD-like"/>
</dbReference>